<gene>
    <name evidence="2" type="ORF">GRF59_17205</name>
</gene>
<evidence type="ECO:0000256" key="1">
    <source>
        <dbReference type="ARBA" id="ARBA00005254"/>
    </source>
</evidence>
<keyword evidence="3" id="KW-1185">Reference proteome</keyword>
<dbReference type="CDD" id="cd06558">
    <property type="entry name" value="crotonase-like"/>
    <property type="match status" value="1"/>
</dbReference>
<comment type="similarity">
    <text evidence="1">Belongs to the enoyl-CoA hydratase/isomerase family.</text>
</comment>
<dbReference type="InterPro" id="IPR029045">
    <property type="entry name" value="ClpP/crotonase-like_dom_sf"/>
</dbReference>
<dbReference type="NCBIfam" id="NF005498">
    <property type="entry name" value="PRK07112.1"/>
    <property type="match status" value="1"/>
</dbReference>
<proteinExistence type="inferred from homology"/>
<dbReference type="GO" id="GO:0016853">
    <property type="term" value="F:isomerase activity"/>
    <property type="evidence" value="ECO:0007669"/>
    <property type="project" value="UniProtKB-KW"/>
</dbReference>
<keyword evidence="2" id="KW-0413">Isomerase</keyword>
<comment type="caution">
    <text evidence="2">The sequence shown here is derived from an EMBL/GenBank/DDBJ whole genome shotgun (WGS) entry which is preliminary data.</text>
</comment>
<dbReference type="AlphaFoldDB" id="A0A7X3INK4"/>
<dbReference type="EMBL" id="WUBI01000002">
    <property type="protein sequence ID" value="MWV45362.1"/>
    <property type="molecule type" value="Genomic_DNA"/>
</dbReference>
<accession>A0A7X3INK4</accession>
<dbReference type="PANTHER" id="PTHR42964:SF1">
    <property type="entry name" value="POLYKETIDE BIOSYNTHESIS ENOYL-COA HYDRATASE PKSH-RELATED"/>
    <property type="match status" value="1"/>
</dbReference>
<dbReference type="Proteomes" id="UP000460318">
    <property type="component" value="Unassembled WGS sequence"/>
</dbReference>
<evidence type="ECO:0000313" key="3">
    <source>
        <dbReference type="Proteomes" id="UP000460318"/>
    </source>
</evidence>
<reference evidence="2 3" key="1">
    <citation type="submission" date="2019-12" db="EMBL/GenBank/DDBJ databases">
        <title>Paenibacillus sp. nov., an endophytic bacterium isolated from the stem of Dendrobium.</title>
        <authorList>
            <person name="Zhao R."/>
        </authorList>
    </citation>
    <scope>NUCLEOTIDE SEQUENCE [LARGE SCALE GENOMIC DNA]</scope>
    <source>
        <strain evidence="2 3">HJL G12</strain>
    </source>
</reference>
<organism evidence="2 3">
    <name type="scientific">Paenibacillus dendrobii</name>
    <dbReference type="NCBI Taxonomy" id="2691084"/>
    <lineage>
        <taxon>Bacteria</taxon>
        <taxon>Bacillati</taxon>
        <taxon>Bacillota</taxon>
        <taxon>Bacilli</taxon>
        <taxon>Bacillales</taxon>
        <taxon>Paenibacillaceae</taxon>
        <taxon>Paenibacillus</taxon>
    </lineage>
</organism>
<name>A0A7X3INK4_9BACL</name>
<protein>
    <submittedName>
        <fullName evidence="2">Enoyl-CoA hydratase/isomerase</fullName>
    </submittedName>
</protein>
<dbReference type="Gene3D" id="3.90.226.10">
    <property type="entry name" value="2-enoyl-CoA Hydratase, Chain A, domain 1"/>
    <property type="match status" value="1"/>
</dbReference>
<dbReference type="InterPro" id="IPR051683">
    <property type="entry name" value="Enoyl-CoA_Hydratase/Isomerase"/>
</dbReference>
<evidence type="ECO:0000313" key="2">
    <source>
        <dbReference type="EMBL" id="MWV45362.1"/>
    </source>
</evidence>
<dbReference type="RefSeq" id="WP_160498922.1">
    <property type="nucleotide sequence ID" value="NZ_WUBI01000002.1"/>
</dbReference>
<sequence length="254" mass="28459">MSYHTIQVRFQGPVCFIRFYRPEARNTINGLLVKECHQVLDECGPDTKIVVWEGLPEVFCDGVDFQEIHAEMASGQSSENNPELLYDLWLRMVEGPMVNVAHVRGKANAGGIGFVAACDIVLADSTAQFGLSELLFGLFPACVLPFLIRRTGYQKAHYLTLMTRPISVDQAHAWGLVDAYEAESGSLLRKHLLRLQCLSAQGILRYKRYITGLDLSLHSAKAGAVAANKEVFADPHNREAIYRYIEKGIFPWEE</sequence>
<dbReference type="SUPFAM" id="SSF52096">
    <property type="entry name" value="ClpP/crotonase"/>
    <property type="match status" value="1"/>
</dbReference>
<dbReference type="PANTHER" id="PTHR42964">
    <property type="entry name" value="ENOYL-COA HYDRATASE"/>
    <property type="match status" value="1"/>
</dbReference>
<dbReference type="Pfam" id="PF00378">
    <property type="entry name" value="ECH_1"/>
    <property type="match status" value="1"/>
</dbReference>
<dbReference type="InterPro" id="IPR001753">
    <property type="entry name" value="Enoyl-CoA_hydra/iso"/>
</dbReference>